<dbReference type="PANTHER" id="PTHR33217:SF9">
    <property type="entry name" value="MUTATOR FAMILY TRANSPOSASE"/>
    <property type="match status" value="1"/>
</dbReference>
<sequence>MAEGKQCVLVPIGADGWGRKEVPGLAGGYRESTRSRRELPLDLKRRGMVHAPDLATGDGALGFRSVLREVFGGAREQRCRVHNTGNVLNAMPKSVQPRAKGRLHDIWQAETRAEAEAAFDCFVETYGVKYDKAAAKLVKDRDVLLAFYDFPAEQRKHIRTSNPIESTFATVRHCKMRTKGCLSRKTGLAMAFKLIMSAQTRRRKLDGANRSPELVQGIVFKEGGQATSNRCLITPSPIFRHSSPTRGICPLLSGQRSKRRESPLSPIDRHRARKRRDSAIETAEPPRTNIT</sequence>
<comment type="function">
    <text evidence="1 6">Required for the transposition of the insertion element.</text>
</comment>
<keyword evidence="6" id="KW-0814">Transposable element</keyword>
<dbReference type="GO" id="GO:0004803">
    <property type="term" value="F:transposase activity"/>
    <property type="evidence" value="ECO:0007669"/>
    <property type="project" value="UniProtKB-UniRule"/>
</dbReference>
<evidence type="ECO:0000256" key="4">
    <source>
        <dbReference type="ARBA" id="ARBA00023125"/>
    </source>
</evidence>
<evidence type="ECO:0000256" key="2">
    <source>
        <dbReference type="ARBA" id="ARBA00010961"/>
    </source>
</evidence>
<evidence type="ECO:0000256" key="3">
    <source>
        <dbReference type="ARBA" id="ARBA00022578"/>
    </source>
</evidence>
<protein>
    <recommendedName>
        <fullName evidence="6">Mutator family transposase</fullName>
    </recommendedName>
</protein>
<feature type="region of interest" description="Disordered" evidence="7">
    <location>
        <begin position="244"/>
        <end position="291"/>
    </location>
</feature>
<evidence type="ECO:0000256" key="6">
    <source>
        <dbReference type="RuleBase" id="RU365089"/>
    </source>
</evidence>
<accession>A0A1H5Y0F2</accession>
<proteinExistence type="inferred from homology"/>
<keyword evidence="9" id="KW-1185">Reference proteome</keyword>
<comment type="similarity">
    <text evidence="2 6">Belongs to the transposase mutator family.</text>
</comment>
<reference evidence="9" key="1">
    <citation type="submission" date="2016-10" db="EMBL/GenBank/DDBJ databases">
        <authorList>
            <person name="Varghese N."/>
            <person name="Submissions S."/>
        </authorList>
    </citation>
    <scope>NUCLEOTIDE SEQUENCE [LARGE SCALE GENOMIC DNA]</scope>
    <source>
        <strain evidence="9">DSM 23413</strain>
    </source>
</reference>
<dbReference type="Proteomes" id="UP000236742">
    <property type="component" value="Unassembled WGS sequence"/>
</dbReference>
<gene>
    <name evidence="8" type="ORF">SAMN05421751_11383</name>
</gene>
<evidence type="ECO:0000313" key="9">
    <source>
        <dbReference type="Proteomes" id="UP000236742"/>
    </source>
</evidence>
<dbReference type="InterPro" id="IPR001207">
    <property type="entry name" value="Transposase_mutator"/>
</dbReference>
<dbReference type="PANTHER" id="PTHR33217">
    <property type="entry name" value="TRANSPOSASE FOR INSERTION SEQUENCE ELEMENT IS1081"/>
    <property type="match status" value="1"/>
</dbReference>
<evidence type="ECO:0000256" key="7">
    <source>
        <dbReference type="SAM" id="MobiDB-lite"/>
    </source>
</evidence>
<dbReference type="AlphaFoldDB" id="A0A1H5Y0F2"/>
<evidence type="ECO:0000256" key="1">
    <source>
        <dbReference type="ARBA" id="ARBA00002190"/>
    </source>
</evidence>
<evidence type="ECO:0000256" key="5">
    <source>
        <dbReference type="ARBA" id="ARBA00023172"/>
    </source>
</evidence>
<evidence type="ECO:0000313" key="8">
    <source>
        <dbReference type="EMBL" id="SEG17016.1"/>
    </source>
</evidence>
<organism evidence="8 9">
    <name type="scientific">Jhaorihella thermophila</name>
    <dbReference type="NCBI Taxonomy" id="488547"/>
    <lineage>
        <taxon>Bacteria</taxon>
        <taxon>Pseudomonadati</taxon>
        <taxon>Pseudomonadota</taxon>
        <taxon>Alphaproteobacteria</taxon>
        <taxon>Rhodobacterales</taxon>
        <taxon>Paracoccaceae</taxon>
        <taxon>Jhaorihella</taxon>
    </lineage>
</organism>
<dbReference type="GO" id="GO:0006313">
    <property type="term" value="P:DNA transposition"/>
    <property type="evidence" value="ECO:0007669"/>
    <property type="project" value="UniProtKB-UniRule"/>
</dbReference>
<dbReference type="Pfam" id="PF00872">
    <property type="entry name" value="Transposase_mut"/>
    <property type="match status" value="1"/>
</dbReference>
<keyword evidence="4 6" id="KW-0238">DNA-binding</keyword>
<dbReference type="EMBL" id="FNVD01000013">
    <property type="protein sequence ID" value="SEG17016.1"/>
    <property type="molecule type" value="Genomic_DNA"/>
</dbReference>
<keyword evidence="5 6" id="KW-0233">DNA recombination</keyword>
<dbReference type="GO" id="GO:0003677">
    <property type="term" value="F:DNA binding"/>
    <property type="evidence" value="ECO:0007669"/>
    <property type="project" value="UniProtKB-UniRule"/>
</dbReference>
<name>A0A1H5Y0F2_9RHOB</name>
<keyword evidence="3 6" id="KW-0815">Transposition</keyword>